<dbReference type="PANTHER" id="PTHR48081">
    <property type="entry name" value="AB HYDROLASE SUPERFAMILY PROTEIN C4A8.06C"/>
    <property type="match status" value="1"/>
</dbReference>
<feature type="compositionally biased region" description="Basic residues" evidence="4">
    <location>
        <begin position="1138"/>
        <end position="1149"/>
    </location>
</feature>
<dbReference type="OrthoDB" id="1662883at2759"/>
<feature type="compositionally biased region" description="Basic and acidic residues" evidence="4">
    <location>
        <begin position="477"/>
        <end position="491"/>
    </location>
</feature>
<dbReference type="PANTHER" id="PTHR48081:SF5">
    <property type="entry name" value="ALPHA_BETA HYDROLASE FOLD-3 DOMAIN-CONTAINING PROTEIN"/>
    <property type="match status" value="1"/>
</dbReference>
<sequence length="1196" mass="129400">MTITTAGTAVHLAPTVTKTFFKHYYKKAKRSLKNRTASRSNAATAADPHDRRNATDEFMFDEAFHIVKAFIEIGTSDTVEAIQNFTDAPAPPIPWATTLPVMIPMESCDEAAKVIVDHLGPQDLEKLVGGEKWWQLRPLPGLQGEWIAMSNDWKKMKSMEKKAAQQSQTGSATKDGQQQSKPSTVKARRRRNKRHERALSEIRAMRQKTESALKRRSQSFKRTSQDANRQQETATTDTTPSTEAHDVDDAASTTSTDSHVPQPNIDAAAELASDNGLDGDDQAAETEELDRLQRVMLYFHGGGYYFGSLATHRYQIVRYARKFGGKCFAPIYRKAPQYPWPCALQDAVASYLYLIDPPKGAKHTAVDPKKLVVAGDSAGGGLTLALLTVIRDMGLPAPAGAVLISPWCDMTHSFPSILQNTATDIIPPYGFIHKPSTLWPINATPPVSEEKKQEKGKSDSEQEPRRKVPVGVEEDNNDRKDDTEPAARKSQDGGNLTSSRVSVESKSAPAHKNGVPPAPDLLWSDPINIHRSDASKDDIELREQIQLYATNDQLTHPLCSAVLSGSLGGLPPLYILAGDAEVLRDEIVYLAHRAAHPDRYPLRKDLLDHCARSRENAEKYDSQPTKVHLQIYDQMCHVLTAFAFTSQSRFAYRGVASFVKHVTGAPTNIKNPFPEVQEGEQGPEKDGEGNWDEAGVGDGSSDDGGDGASDNLGGEVVSPPLASSLKSSQASMGGMERERSSSGGMLAGAITMTPSSSGQGSGAGGLAALSSLGEPVDGTQAQPIAIDTSVKSGDARLRDEPEPISAVDPSHDTPVTTHNNTASTSSTDNKGRHRSMSKVLSDTLHGHLSGDHNGSHSSSRHHTTTPSSTSTRPRRGTSDVANEYAGQVPLLRPSFQSFMIRERVDVRGYLRPLEPESSLQALRMDPDEIGRIKEGPVGRYLDGQTQWAKRFAKTAKKVEKQRAKNEQLATKMLEEAASQGLMDIDGLKRKRDGLLRNAAASPAGEEGNTAGGGGYGGGARGGSGLGLSAVDVAGQAEKTRSKWGWLADFGPMDLVGETPPPGAIAGRRDTDDALVLLRRSLQIRARAYGIQRKSRFWGAEDKPVRAHLRAEPETDLDTETSTDPTGKTTDPEGEGTKKKGGHHHHHRGLRVWNLLMVRKPPSAPSATEGKGKGKAKSSNTATPRAKPSVLKAADET</sequence>
<feature type="region of interest" description="Disordered" evidence="4">
    <location>
        <begin position="442"/>
        <end position="525"/>
    </location>
</feature>
<feature type="compositionally biased region" description="Basic residues" evidence="4">
    <location>
        <begin position="186"/>
        <end position="196"/>
    </location>
</feature>
<feature type="compositionally biased region" description="Basic and acidic residues" evidence="4">
    <location>
        <begin position="844"/>
        <end position="854"/>
    </location>
</feature>
<dbReference type="InterPro" id="IPR002168">
    <property type="entry name" value="Lipase_GDXG_HIS_AS"/>
</dbReference>
<dbReference type="InterPro" id="IPR033140">
    <property type="entry name" value="Lipase_GDXG_put_SER_AS"/>
</dbReference>
<comment type="similarity">
    <text evidence="1">Belongs to the 'GDXG' lipolytic enzyme family.</text>
</comment>
<dbReference type="Gene3D" id="3.40.50.1820">
    <property type="entry name" value="alpha/beta hydrolase"/>
    <property type="match status" value="2"/>
</dbReference>
<dbReference type="EMBL" id="OOIN01000003">
    <property type="protein sequence ID" value="SPO21988.1"/>
    <property type="molecule type" value="Genomic_DNA"/>
</dbReference>
<feature type="compositionally biased region" description="Basic and acidic residues" evidence="4">
    <location>
        <begin position="448"/>
        <end position="466"/>
    </location>
</feature>
<accession>A0A5C3DUU1</accession>
<feature type="region of interest" description="Disordered" evidence="4">
    <location>
        <begin position="1106"/>
        <end position="1196"/>
    </location>
</feature>
<feature type="compositionally biased region" description="Low complexity" evidence="4">
    <location>
        <begin position="233"/>
        <end position="242"/>
    </location>
</feature>
<organism evidence="6 7">
    <name type="scientific">Ustilago trichophora</name>
    <dbReference type="NCBI Taxonomy" id="86804"/>
    <lineage>
        <taxon>Eukaryota</taxon>
        <taxon>Fungi</taxon>
        <taxon>Dikarya</taxon>
        <taxon>Basidiomycota</taxon>
        <taxon>Ustilaginomycotina</taxon>
        <taxon>Ustilaginomycetes</taxon>
        <taxon>Ustilaginales</taxon>
        <taxon>Ustilaginaceae</taxon>
        <taxon>Ustilago</taxon>
    </lineage>
</organism>
<dbReference type="PROSITE" id="PS01174">
    <property type="entry name" value="LIPASE_GDXG_SER"/>
    <property type="match status" value="1"/>
</dbReference>
<evidence type="ECO:0000256" key="3">
    <source>
        <dbReference type="PROSITE-ProRule" id="PRU10038"/>
    </source>
</evidence>
<evidence type="ECO:0000313" key="6">
    <source>
        <dbReference type="EMBL" id="SPO21988.1"/>
    </source>
</evidence>
<dbReference type="InterPro" id="IPR013094">
    <property type="entry name" value="AB_hydrolase_3"/>
</dbReference>
<feature type="compositionally biased region" description="Polar residues" evidence="4">
    <location>
        <begin position="220"/>
        <end position="232"/>
    </location>
</feature>
<evidence type="ECO:0000259" key="5">
    <source>
        <dbReference type="Pfam" id="PF07859"/>
    </source>
</evidence>
<feature type="compositionally biased region" description="Basic and acidic residues" evidence="4">
    <location>
        <begin position="197"/>
        <end position="213"/>
    </location>
</feature>
<feature type="active site" evidence="3">
    <location>
        <position position="377"/>
    </location>
</feature>
<dbReference type="Pfam" id="PF07859">
    <property type="entry name" value="Abhydrolase_3"/>
    <property type="match status" value="1"/>
</dbReference>
<evidence type="ECO:0000256" key="1">
    <source>
        <dbReference type="ARBA" id="ARBA00010515"/>
    </source>
</evidence>
<keyword evidence="7" id="KW-1185">Reference proteome</keyword>
<reference evidence="6 7" key="1">
    <citation type="submission" date="2018-03" db="EMBL/GenBank/DDBJ databases">
        <authorList>
            <person name="Guldener U."/>
        </authorList>
    </citation>
    <scope>NUCLEOTIDE SEQUENCE [LARGE SCALE GENOMIC DNA]</scope>
    <source>
        <strain evidence="6 7">NBRC100155</strain>
    </source>
</reference>
<dbReference type="SUPFAM" id="SSF53474">
    <property type="entry name" value="alpha/beta-Hydrolases"/>
    <property type="match status" value="1"/>
</dbReference>
<dbReference type="AlphaFoldDB" id="A0A5C3DUU1"/>
<feature type="domain" description="Alpha/beta hydrolase fold-3" evidence="5">
    <location>
        <begin position="296"/>
        <end position="418"/>
    </location>
</feature>
<dbReference type="PROSITE" id="PS01173">
    <property type="entry name" value="LIPASE_GDXG_HIS"/>
    <property type="match status" value="1"/>
</dbReference>
<protein>
    <recommendedName>
        <fullName evidence="5">Alpha/beta hydrolase fold-3 domain-containing protein</fullName>
    </recommendedName>
</protein>
<keyword evidence="2" id="KW-0378">Hydrolase</keyword>
<evidence type="ECO:0000256" key="4">
    <source>
        <dbReference type="SAM" id="MobiDB-lite"/>
    </source>
</evidence>
<feature type="compositionally biased region" description="Low complexity" evidence="4">
    <location>
        <begin position="250"/>
        <end position="260"/>
    </location>
</feature>
<gene>
    <name evidence="6" type="ORF">UTRI_01978_B</name>
</gene>
<evidence type="ECO:0000256" key="2">
    <source>
        <dbReference type="ARBA" id="ARBA00022801"/>
    </source>
</evidence>
<feature type="compositionally biased region" description="Low complexity" evidence="4">
    <location>
        <begin position="816"/>
        <end position="828"/>
    </location>
</feature>
<proteinExistence type="inferred from homology"/>
<feature type="compositionally biased region" description="Polar residues" evidence="4">
    <location>
        <begin position="164"/>
        <end position="183"/>
    </location>
</feature>
<feature type="compositionally biased region" description="Polar residues" evidence="4">
    <location>
        <begin position="492"/>
        <end position="505"/>
    </location>
</feature>
<feature type="region of interest" description="Disordered" evidence="4">
    <location>
        <begin position="666"/>
        <end position="885"/>
    </location>
</feature>
<evidence type="ECO:0000313" key="7">
    <source>
        <dbReference type="Proteomes" id="UP000324022"/>
    </source>
</evidence>
<dbReference type="InterPro" id="IPR029058">
    <property type="entry name" value="AB_hydrolase_fold"/>
</dbReference>
<dbReference type="GO" id="GO:0016787">
    <property type="term" value="F:hydrolase activity"/>
    <property type="evidence" value="ECO:0007669"/>
    <property type="project" value="UniProtKB-KW"/>
</dbReference>
<dbReference type="Proteomes" id="UP000324022">
    <property type="component" value="Unassembled WGS sequence"/>
</dbReference>
<dbReference type="InterPro" id="IPR050300">
    <property type="entry name" value="GDXG_lipolytic_enzyme"/>
</dbReference>
<name>A0A5C3DUU1_9BASI</name>
<feature type="region of interest" description="Disordered" evidence="4">
    <location>
        <begin position="157"/>
        <end position="262"/>
    </location>
</feature>